<dbReference type="PANTHER" id="PTHR10579:SF43">
    <property type="entry name" value="ZINC FINGER (C3HC4-TYPE RING FINGER) FAMILY PROTEIN"/>
    <property type="match status" value="1"/>
</dbReference>
<dbReference type="SMART" id="SM00327">
    <property type="entry name" value="VWA"/>
    <property type="match status" value="1"/>
</dbReference>
<feature type="domain" description="VWFA" evidence="2">
    <location>
        <begin position="43"/>
        <end position="215"/>
    </location>
</feature>
<evidence type="ECO:0000259" key="2">
    <source>
        <dbReference type="PROSITE" id="PS50234"/>
    </source>
</evidence>
<dbReference type="SUPFAM" id="SSF53300">
    <property type="entry name" value="vWA-like"/>
    <property type="match status" value="1"/>
</dbReference>
<evidence type="ECO:0000313" key="3">
    <source>
        <dbReference type="EMBL" id="AFZ46316.1"/>
    </source>
</evidence>
<dbReference type="PROSITE" id="PS50234">
    <property type="entry name" value="VWFA"/>
    <property type="match status" value="1"/>
</dbReference>
<dbReference type="InterPro" id="IPR036465">
    <property type="entry name" value="vWFA_dom_sf"/>
</dbReference>
<keyword evidence="4" id="KW-1185">Reference proteome</keyword>
<dbReference type="Pfam" id="PF00092">
    <property type="entry name" value="VWA"/>
    <property type="match status" value="1"/>
</dbReference>
<protein>
    <submittedName>
        <fullName evidence="3">von Willebrand factor type A</fullName>
    </submittedName>
</protein>
<evidence type="ECO:0000256" key="1">
    <source>
        <dbReference type="SAM" id="MobiDB-lite"/>
    </source>
</evidence>
<proteinExistence type="predicted"/>
<sequence>MKPLLKARLNDTNLSAENTSTQRQLEISVQAVKDSSSNRLPLNLCIILDHSGSMVGKPLENVKQAAIALIEKLNQEDRVSVVGFNHEAKVVVNSQPVSNLEAIKTQINELRADGGTAIDEGLKLGIQEINQGKENRVSQILLLTDGENEHGSNEKCLKLAKISSEYNITLNAMGFGNNWNQKVLEAISDCANGTLTHVEFAEQAKDEFQKLLTRMESVGLTNAYLILELAEDVRMAELKPMAQVAPETVELEPHREDDYTNKYTVRLGDLMTTERIILTNLYLGKLSLGNQAIAKIQVQYDDIKGQTLTSEEIAVNIQVQAQYQPQNDAEIQKSLLTLAKYRQTRLAQEKIEQGDNKGAATLLQNAAKTALQLGDESGATVLQTSATRLETGQQLSESEKKKTQMAAKTTLQL</sequence>
<dbReference type="AlphaFoldDB" id="K9YH78"/>
<dbReference type="PANTHER" id="PTHR10579">
    <property type="entry name" value="CALCIUM-ACTIVATED CHLORIDE CHANNEL REGULATOR"/>
    <property type="match status" value="1"/>
</dbReference>
<dbReference type="KEGG" id="csn:Cyast_0336"/>
<dbReference type="eggNOG" id="COG2304">
    <property type="taxonomic scope" value="Bacteria"/>
</dbReference>
<gene>
    <name evidence="3" type="ordered locus">Cyast_0336</name>
</gene>
<reference evidence="4" key="1">
    <citation type="journal article" date="2013" name="Proc. Natl. Acad. Sci. U.S.A.">
        <title>Improving the coverage of the cyanobacterial phylum using diversity-driven genome sequencing.</title>
        <authorList>
            <person name="Shih P.M."/>
            <person name="Wu D."/>
            <person name="Latifi A."/>
            <person name="Axen S.D."/>
            <person name="Fewer D.P."/>
            <person name="Talla E."/>
            <person name="Calteau A."/>
            <person name="Cai F."/>
            <person name="Tandeau de Marsac N."/>
            <person name="Rippka R."/>
            <person name="Herdman M."/>
            <person name="Sivonen K."/>
            <person name="Coursin T."/>
            <person name="Laurent T."/>
            <person name="Goodwin L."/>
            <person name="Nolan M."/>
            <person name="Davenport K.W."/>
            <person name="Han C.S."/>
            <person name="Rubin E.M."/>
            <person name="Eisen J.A."/>
            <person name="Woyke T."/>
            <person name="Gugger M."/>
            <person name="Kerfeld C.A."/>
        </authorList>
    </citation>
    <scope>NUCLEOTIDE SEQUENCE [LARGE SCALE GENOMIC DNA]</scope>
    <source>
        <strain evidence="4">ATCC 29140 / PCC 7202</strain>
    </source>
</reference>
<organism evidence="3 4">
    <name type="scientific">Cyanobacterium stanieri (strain ATCC 29140 / PCC 7202)</name>
    <dbReference type="NCBI Taxonomy" id="292563"/>
    <lineage>
        <taxon>Bacteria</taxon>
        <taxon>Bacillati</taxon>
        <taxon>Cyanobacteriota</taxon>
        <taxon>Cyanophyceae</taxon>
        <taxon>Oscillatoriophycideae</taxon>
        <taxon>Chroococcales</taxon>
        <taxon>Geminocystaceae</taxon>
        <taxon>Cyanobacterium</taxon>
    </lineage>
</organism>
<dbReference type="STRING" id="292563.Cyast_0336"/>
<dbReference type="Proteomes" id="UP000010483">
    <property type="component" value="Chromosome"/>
</dbReference>
<accession>K9YH78</accession>
<dbReference type="InterPro" id="IPR002035">
    <property type="entry name" value="VWF_A"/>
</dbReference>
<name>K9YH78_CYASC</name>
<dbReference type="EMBL" id="CP003940">
    <property type="protein sequence ID" value="AFZ46316.1"/>
    <property type="molecule type" value="Genomic_DNA"/>
</dbReference>
<dbReference type="HOGENOM" id="CLU_031866_2_0_3"/>
<dbReference type="InterPro" id="IPR051266">
    <property type="entry name" value="CLCR"/>
</dbReference>
<dbReference type="Gene3D" id="3.40.50.410">
    <property type="entry name" value="von Willebrand factor, type A domain"/>
    <property type="match status" value="1"/>
</dbReference>
<dbReference type="BioCyc" id="CSTA292563:G1353-339-MONOMER"/>
<evidence type="ECO:0000313" key="4">
    <source>
        <dbReference type="Proteomes" id="UP000010483"/>
    </source>
</evidence>
<feature type="region of interest" description="Disordered" evidence="1">
    <location>
        <begin position="390"/>
        <end position="413"/>
    </location>
</feature>